<feature type="domain" description="Luciferase-like" evidence="6">
    <location>
        <begin position="54"/>
        <end position="413"/>
    </location>
</feature>
<dbReference type="SUPFAM" id="SSF51679">
    <property type="entry name" value="Bacterial luciferase-like"/>
    <property type="match status" value="1"/>
</dbReference>
<dbReference type="EMBL" id="LT598488">
    <property type="protein sequence ID" value="SCW01689.1"/>
    <property type="molecule type" value="Genomic_DNA"/>
</dbReference>
<evidence type="ECO:0000256" key="3">
    <source>
        <dbReference type="ARBA" id="ARBA00023002"/>
    </source>
</evidence>
<dbReference type="PANTHER" id="PTHR30011">
    <property type="entry name" value="ALKANESULFONATE MONOOXYGENASE-RELATED"/>
    <property type="match status" value="1"/>
</dbReference>
<dbReference type="GO" id="GO:0004497">
    <property type="term" value="F:monooxygenase activity"/>
    <property type="evidence" value="ECO:0007669"/>
    <property type="project" value="UniProtKB-KW"/>
</dbReference>
<dbReference type="PANTHER" id="PTHR30011:SF16">
    <property type="entry name" value="C2H2 FINGER DOMAIN TRANSCRIPTION FACTOR (EUROFUNG)-RELATED"/>
    <property type="match status" value="1"/>
</dbReference>
<dbReference type="InterPro" id="IPR016215">
    <property type="entry name" value="NTA_MOA"/>
</dbReference>
<dbReference type="Proteomes" id="UP000190831">
    <property type="component" value="Chromosome E"/>
</dbReference>
<evidence type="ECO:0000259" key="6">
    <source>
        <dbReference type="Pfam" id="PF00296"/>
    </source>
</evidence>
<protein>
    <submittedName>
        <fullName evidence="7">LAFE_0E05138g1_1</fullName>
    </submittedName>
</protein>
<dbReference type="InterPro" id="IPR011251">
    <property type="entry name" value="Luciferase-like_dom"/>
</dbReference>
<comment type="similarity">
    <text evidence="5">Belongs to the NtaA/SnaA/DszA monooxygenase family.</text>
</comment>
<sequence length="510" mass="56840">MTLSDTTNDYGSQPKRARKNQKNLIINAFLMGSPGCQTIGSWRHPDDKSEEYLTNPKFWTDLAKTLEKGKFHAVFFADVLGSYDVYQGPSNIGPVAKAGSQWPILDPSYFIPLMASVTKDLSFGMTISTISEEPYHLSRRLGTIDLITNGRVGWNIVTSYLESAARNLLNGKDLPGNNERYAKAEEYVDVVYKLFLSSWRDGAVKINKKEGIFTDPKGLRHIKHKGEFFDVLGPNITPPSRQKLPVIIQAGTSPKGKELAARNAEIVFLSQLTPDKLVGPIKEIKTIAKEKFGRDPSKIKFLALMTVVLGDTHEQAVAKVKQFKEVFGDVEAAKAMFSGWTGVNLDLFEDDQPLENVEHLALASSIKRWSGQHPTIKKWTKDTIADSILVGGSGALIIGTPAEVADELGRWVEVSDIDGFNLAYTVLPQSYEEISEKLLPELQKRGLFRHEYPKSETPGQGPTFREQLFGTSKLDETHPASGLSWNENEEAEEFEERFEAAYNKLKGIKN</sequence>
<dbReference type="AlphaFoldDB" id="A0A1G4MD20"/>
<keyword evidence="4" id="KW-0503">Monooxygenase</keyword>
<dbReference type="OrthoDB" id="5561043at2759"/>
<organism evidence="7 8">
    <name type="scientific">Lachancea fermentati</name>
    <name type="common">Zygosaccharomyces fermentati</name>
    <dbReference type="NCBI Taxonomy" id="4955"/>
    <lineage>
        <taxon>Eukaryota</taxon>
        <taxon>Fungi</taxon>
        <taxon>Dikarya</taxon>
        <taxon>Ascomycota</taxon>
        <taxon>Saccharomycotina</taxon>
        <taxon>Saccharomycetes</taxon>
        <taxon>Saccharomycetales</taxon>
        <taxon>Saccharomycetaceae</taxon>
        <taxon>Lachancea</taxon>
    </lineage>
</organism>
<dbReference type="GO" id="GO:0016705">
    <property type="term" value="F:oxidoreductase activity, acting on paired donors, with incorporation or reduction of molecular oxygen"/>
    <property type="evidence" value="ECO:0007669"/>
    <property type="project" value="InterPro"/>
</dbReference>
<reference evidence="8" key="1">
    <citation type="submission" date="2016-03" db="EMBL/GenBank/DDBJ databases">
        <authorList>
            <person name="Devillers H."/>
        </authorList>
    </citation>
    <scope>NUCLEOTIDE SEQUENCE [LARGE SCALE GENOMIC DNA]</scope>
</reference>
<dbReference type="NCBIfam" id="TIGR03860">
    <property type="entry name" value="FMN_nitrolo"/>
    <property type="match status" value="1"/>
</dbReference>
<evidence type="ECO:0000256" key="5">
    <source>
        <dbReference type="ARBA" id="ARBA00033748"/>
    </source>
</evidence>
<evidence type="ECO:0000313" key="8">
    <source>
        <dbReference type="Proteomes" id="UP000190831"/>
    </source>
</evidence>
<dbReference type="Pfam" id="PF00296">
    <property type="entry name" value="Bac_luciferase"/>
    <property type="match status" value="1"/>
</dbReference>
<dbReference type="PIRSF" id="PIRSF000337">
    <property type="entry name" value="NTA_MOA"/>
    <property type="match status" value="1"/>
</dbReference>
<proteinExistence type="inferred from homology"/>
<keyword evidence="3" id="KW-0560">Oxidoreductase</keyword>
<dbReference type="InterPro" id="IPR036661">
    <property type="entry name" value="Luciferase-like_sf"/>
</dbReference>
<evidence type="ECO:0000313" key="7">
    <source>
        <dbReference type="EMBL" id="SCW01689.1"/>
    </source>
</evidence>
<keyword evidence="2" id="KW-0288">FMN</keyword>
<evidence type="ECO:0000256" key="4">
    <source>
        <dbReference type="ARBA" id="ARBA00023033"/>
    </source>
</evidence>
<keyword evidence="1" id="KW-0285">Flavoprotein</keyword>
<keyword evidence="8" id="KW-1185">Reference proteome</keyword>
<dbReference type="OMA" id="VFMSGWM"/>
<dbReference type="InterPro" id="IPR051260">
    <property type="entry name" value="Diverse_substr_monoxygenases"/>
</dbReference>
<evidence type="ECO:0000256" key="2">
    <source>
        <dbReference type="ARBA" id="ARBA00022643"/>
    </source>
</evidence>
<evidence type="ECO:0000256" key="1">
    <source>
        <dbReference type="ARBA" id="ARBA00022630"/>
    </source>
</evidence>
<name>A0A1G4MD20_LACFM</name>
<dbReference type="Gene3D" id="3.20.20.30">
    <property type="entry name" value="Luciferase-like domain"/>
    <property type="match status" value="1"/>
</dbReference>
<gene>
    <name evidence="7" type="ORF">LAFE_0E05138G</name>
</gene>
<accession>A0A1G4MD20</accession>